<evidence type="ECO:0000256" key="15">
    <source>
        <dbReference type="HAMAP-Rule" id="MF_00970"/>
    </source>
</evidence>
<dbReference type="SUPFAM" id="SSF50249">
    <property type="entry name" value="Nucleic acid-binding proteins"/>
    <property type="match status" value="1"/>
</dbReference>
<dbReference type="GO" id="GO:0009898">
    <property type="term" value="C:cytoplasmic side of plasma membrane"/>
    <property type="evidence" value="ECO:0007669"/>
    <property type="project" value="UniProtKB-UniRule"/>
</dbReference>
<keyword evidence="11 15" id="KW-0378">Hydrolase</keyword>
<evidence type="ECO:0000256" key="9">
    <source>
        <dbReference type="ARBA" id="ARBA00022730"/>
    </source>
</evidence>
<evidence type="ECO:0000256" key="10">
    <source>
        <dbReference type="ARBA" id="ARBA00022759"/>
    </source>
</evidence>
<dbReference type="PANTHER" id="PTHR30001">
    <property type="entry name" value="RIBONUCLEASE"/>
    <property type="match status" value="1"/>
</dbReference>
<evidence type="ECO:0000256" key="14">
    <source>
        <dbReference type="ARBA" id="ARBA00023136"/>
    </source>
</evidence>
<organism evidence="18 19">
    <name type="scientific">Francisella uliginis</name>
    <dbReference type="NCBI Taxonomy" id="573570"/>
    <lineage>
        <taxon>Bacteria</taxon>
        <taxon>Pseudomonadati</taxon>
        <taxon>Pseudomonadota</taxon>
        <taxon>Gammaproteobacteria</taxon>
        <taxon>Thiotrichales</taxon>
        <taxon>Francisellaceae</taxon>
        <taxon>Francisella</taxon>
    </lineage>
</organism>
<feature type="compositionally biased region" description="Polar residues" evidence="16">
    <location>
        <begin position="908"/>
        <end position="919"/>
    </location>
</feature>
<evidence type="ECO:0000256" key="7">
    <source>
        <dbReference type="ARBA" id="ARBA00022722"/>
    </source>
</evidence>
<evidence type="ECO:0000313" key="19">
    <source>
        <dbReference type="Proteomes" id="UP000184222"/>
    </source>
</evidence>
<evidence type="ECO:0000256" key="3">
    <source>
        <dbReference type="ARBA" id="ARBA00022490"/>
    </source>
</evidence>
<feature type="binding site" evidence="15">
    <location>
        <position position="401"/>
    </location>
    <ligand>
        <name>Zn(2+)</name>
        <dbReference type="ChEBI" id="CHEBI:29105"/>
        <note>ligand shared between dimeric partners</note>
    </ligand>
</feature>
<comment type="subcellular location">
    <subcellularLocation>
        <location evidence="15">Cytoplasm</location>
    </subcellularLocation>
    <subcellularLocation>
        <location evidence="15">Cell inner membrane</location>
        <topology evidence="15">Peripheral membrane protein</topology>
        <orientation evidence="15">Cytoplasmic side</orientation>
    </subcellularLocation>
</comment>
<dbReference type="GO" id="GO:0005737">
    <property type="term" value="C:cytoplasm"/>
    <property type="evidence" value="ECO:0007669"/>
    <property type="project" value="UniProtKB-SubCell"/>
</dbReference>
<keyword evidence="8 15" id="KW-0479">Metal-binding</keyword>
<accession>A0A1L4BRN8</accession>
<dbReference type="InterPro" id="IPR019307">
    <property type="entry name" value="RNA-bd_AU-1/RNase_E/G"/>
</dbReference>
<feature type="compositionally biased region" description="Low complexity" evidence="16">
    <location>
        <begin position="593"/>
        <end position="613"/>
    </location>
</feature>
<comment type="cofactor">
    <cofactor evidence="15">
        <name>Mg(2+)</name>
        <dbReference type="ChEBI" id="CHEBI:18420"/>
    </cofactor>
    <text evidence="15">Binds 1 Mg(2+) ion per subunit.</text>
</comment>
<evidence type="ECO:0000256" key="6">
    <source>
        <dbReference type="ARBA" id="ARBA00022694"/>
    </source>
</evidence>
<dbReference type="KEGG" id="frx:F7310_03630"/>
<keyword evidence="19" id="KW-1185">Reference proteome</keyword>
<comment type="similarity">
    <text evidence="1">Belongs to the RNase E/G family. RNase G subfamily.</text>
</comment>
<feature type="compositionally biased region" description="Basic and acidic residues" evidence="16">
    <location>
        <begin position="614"/>
        <end position="628"/>
    </location>
</feature>
<dbReference type="Pfam" id="PF20833">
    <property type="entry name" value="RNase_E_G_Thio"/>
    <property type="match status" value="1"/>
</dbReference>
<gene>
    <name evidence="15" type="primary">rne</name>
    <name evidence="18" type="ORF">F7310_03630</name>
</gene>
<feature type="domain" description="S1 motif" evidence="17">
    <location>
        <begin position="39"/>
        <end position="116"/>
    </location>
</feature>
<keyword evidence="12 15" id="KW-0460">Magnesium</keyword>
<dbReference type="STRING" id="573570.F7310_03630"/>
<dbReference type="Gene3D" id="2.40.50.140">
    <property type="entry name" value="Nucleic acid-binding proteins"/>
    <property type="match status" value="1"/>
</dbReference>
<dbReference type="OrthoDB" id="9804278at2"/>
<dbReference type="Pfam" id="PF00575">
    <property type="entry name" value="S1"/>
    <property type="match status" value="1"/>
</dbReference>
<dbReference type="NCBIfam" id="TIGR00757">
    <property type="entry name" value="RNaseEG"/>
    <property type="match status" value="1"/>
</dbReference>
<dbReference type="HAMAP" id="MF_00970">
    <property type="entry name" value="RNase_E"/>
    <property type="match status" value="1"/>
</dbReference>
<dbReference type="InterPro" id="IPR028878">
    <property type="entry name" value="RNase_E"/>
</dbReference>
<sequence>MKKILINSKSSEETRIATLDNGKLIDLDIENVDREQKKANIYKGYISRIEPSLNAIFVNYGEEKNGFLPFKEVSEYYLKDVPNGDNIAPLLSEGQELIVQIDKEERGDKGAALTTFITLAGSYMVLLPNNPNGGGISRRVEGEDREKLKKYLKDLNIPKNMSVIARTACVECSFEELKHDFDTLVELWSSISQTYHKIKKPALLHKESDIIVRTVRDHLKEDVKEIIVDSKECFQDVKRQLGLLRQSFDINKVKLYNEDLPLFAQFGIDQQIENAYKREIRLPSGGSIVIDTTEALVAIDVNSSRANKAEDVETTAFKTNLEAAEEVARQLRIRDLGGLVIIDFIDMSFYPNRKQVEEKLMDALQQDKARIQMSRISKLGLVEISRQRLSSSINESVMQKCPRCEGHGFIKTTQATALTILRKIRAEAMKDDTNEIRVQVPVDIAAYILNEKRDSIVNIERISDVRIMIIPNFNMESPKFQMQRIWGSSYKSNRTSSDLIEDVYNVEIPKAGKKKVAAVDLSKAVDKEVSAKVEDKAKSNEQNNQKQPPRQKEENNAPKAKEQPSKKGFFAKLASVFSNNSEKQVEAPKETQKPNNKNNNKPNNNPQRAQNNKPQRDNRQRNNDRNERNNNNNSNDQRNNKNRNNKAQDNSQKPQQRENNQRNERNNNDNRSNDRNKNKRNNDKFDKKPNNKNNSRSNNISLNNAEEVIDITKVKYGNQISENNVDNIKKVISKNPDEFVSVMVKDVLENYDSLKDDGAKKINTEEKVKTQKYLKFNTISVDNEISAIQEAKREIEKTVEKTQEVKTTAVEEKKTSDNKQEKIAEEDKLAKKTEKTQAPEEKKATGEKQEKVAEEVKPAKKEDKTTKKVENKEAKKKPAEAKTSPAKEKSAEKNTKKESVKKDKPAEKNTQTSQQSEYINYSPAIDFESQALI</sequence>
<dbReference type="PROSITE" id="PS50126">
    <property type="entry name" value="S1"/>
    <property type="match status" value="1"/>
</dbReference>
<evidence type="ECO:0000256" key="1">
    <source>
        <dbReference type="ARBA" id="ARBA00005663"/>
    </source>
</evidence>
<dbReference type="InterPro" id="IPR012340">
    <property type="entry name" value="NA-bd_OB-fold"/>
</dbReference>
<dbReference type="EC" id="3.1.26.12" evidence="15"/>
<dbReference type="GO" id="GO:0000287">
    <property type="term" value="F:magnesium ion binding"/>
    <property type="evidence" value="ECO:0007669"/>
    <property type="project" value="UniProtKB-UniRule"/>
</dbReference>
<dbReference type="GO" id="GO:0008995">
    <property type="term" value="F:ribonuclease E activity"/>
    <property type="evidence" value="ECO:0007669"/>
    <property type="project" value="UniProtKB-EC"/>
</dbReference>
<dbReference type="InterPro" id="IPR003029">
    <property type="entry name" value="S1_domain"/>
</dbReference>
<keyword evidence="15" id="KW-0862">Zinc</keyword>
<keyword evidence="15" id="KW-0820">tRNA-binding</keyword>
<dbReference type="PANTHER" id="PTHR30001:SF1">
    <property type="entry name" value="RIBONUCLEASE E_G-LIKE PROTEIN, CHLOROPLASTIC"/>
    <property type="match status" value="1"/>
</dbReference>
<reference evidence="18 19" key="1">
    <citation type="journal article" date="2016" name="Appl. Environ. Microbiol.">
        <title>Whole genome relationships among Francisella bacteria of diverse origin define new species and provide specific regions for detection.</title>
        <authorList>
            <person name="Challacombe J.F."/>
            <person name="Petersen J.M."/>
            <person name="Gallegos-Graves V."/>
            <person name="Hodge D."/>
            <person name="Pillai S."/>
            <person name="Kuske C.R."/>
        </authorList>
    </citation>
    <scope>NUCLEOTIDE SEQUENCE [LARGE SCALE GENOMIC DNA]</scope>
    <source>
        <strain evidence="19">TX07-7310</strain>
    </source>
</reference>
<feature type="compositionally biased region" description="Basic and acidic residues" evidence="16">
    <location>
        <begin position="655"/>
        <end position="689"/>
    </location>
</feature>
<comment type="function">
    <text evidence="15">Endoribonuclease that plays a central role in RNA processing and decay. Required for the maturation of 5S and 16S rRNAs and the majority of tRNAs. Also involved in the degradation of most mRNAs.</text>
</comment>
<dbReference type="Pfam" id="PF10150">
    <property type="entry name" value="RNase_E_G"/>
    <property type="match status" value="1"/>
</dbReference>
<evidence type="ECO:0000259" key="17">
    <source>
        <dbReference type="PROSITE" id="PS50126"/>
    </source>
</evidence>
<evidence type="ECO:0000256" key="4">
    <source>
        <dbReference type="ARBA" id="ARBA00022519"/>
    </source>
</evidence>
<dbReference type="CDD" id="cd04453">
    <property type="entry name" value="S1_RNase_E"/>
    <property type="match status" value="1"/>
</dbReference>
<dbReference type="EMBL" id="CP016796">
    <property type="protein sequence ID" value="API86495.1"/>
    <property type="molecule type" value="Genomic_DNA"/>
</dbReference>
<keyword evidence="6 15" id="KW-0819">tRNA processing</keyword>
<comment type="catalytic activity">
    <reaction evidence="15">
        <text>Endonucleolytic cleavage of single-stranded RNA in A- and U-rich regions.</text>
        <dbReference type="EC" id="3.1.26.12"/>
    </reaction>
</comment>
<dbReference type="GO" id="GO:0019843">
    <property type="term" value="F:rRNA binding"/>
    <property type="evidence" value="ECO:0007669"/>
    <property type="project" value="UniProtKB-KW"/>
</dbReference>
<keyword evidence="14 15" id="KW-0472">Membrane</keyword>
<comment type="subunit">
    <text evidence="15">Component of the RNA degradosome, which is a multiprotein complex involved in RNA processing and mRNA degradation. Within the RNA degradosome, RNase E assembles into a homotetramer formed by a dimer of dimers.</text>
</comment>
<dbReference type="GO" id="GO:0000049">
    <property type="term" value="F:tRNA binding"/>
    <property type="evidence" value="ECO:0007669"/>
    <property type="project" value="UniProtKB-KW"/>
</dbReference>
<dbReference type="AlphaFoldDB" id="A0A1L4BRN8"/>
<comment type="similarity">
    <text evidence="15">Belongs to the RNase E/G family. RNase E subfamily.</text>
</comment>
<keyword evidence="7 15" id="KW-0540">Nuclease</keyword>
<feature type="compositionally biased region" description="Basic and acidic residues" evidence="16">
    <location>
        <begin position="799"/>
        <end position="907"/>
    </location>
</feature>
<feature type="compositionally biased region" description="Low complexity" evidence="16">
    <location>
        <begin position="691"/>
        <end position="701"/>
    </location>
</feature>
<evidence type="ECO:0000256" key="2">
    <source>
        <dbReference type="ARBA" id="ARBA00022475"/>
    </source>
</evidence>
<dbReference type="GO" id="GO:0008033">
    <property type="term" value="P:tRNA processing"/>
    <property type="evidence" value="ECO:0007669"/>
    <property type="project" value="UniProtKB-UniRule"/>
</dbReference>
<evidence type="ECO:0000256" key="8">
    <source>
        <dbReference type="ARBA" id="ARBA00022723"/>
    </source>
</evidence>
<feature type="compositionally biased region" description="Low complexity" evidence="16">
    <location>
        <begin position="645"/>
        <end position="654"/>
    </location>
</feature>
<dbReference type="GO" id="GO:0006402">
    <property type="term" value="P:mRNA catabolic process"/>
    <property type="evidence" value="ECO:0007669"/>
    <property type="project" value="UniProtKB-UniRule"/>
</dbReference>
<evidence type="ECO:0000256" key="5">
    <source>
        <dbReference type="ARBA" id="ARBA00022552"/>
    </source>
</evidence>
<keyword evidence="10 15" id="KW-0255">Endonuclease</keyword>
<feature type="binding site" evidence="15">
    <location>
        <position position="343"/>
    </location>
    <ligand>
        <name>Mg(2+)</name>
        <dbReference type="ChEBI" id="CHEBI:18420"/>
        <note>catalytic</note>
    </ligand>
</feature>
<evidence type="ECO:0000256" key="16">
    <source>
        <dbReference type="SAM" id="MobiDB-lite"/>
    </source>
</evidence>
<keyword evidence="4 15" id="KW-0997">Cell inner membrane</keyword>
<dbReference type="GO" id="GO:0008270">
    <property type="term" value="F:zinc ion binding"/>
    <property type="evidence" value="ECO:0007669"/>
    <property type="project" value="UniProtKB-UniRule"/>
</dbReference>
<comment type="cofactor">
    <cofactor evidence="15">
        <name>Zn(2+)</name>
        <dbReference type="ChEBI" id="CHEBI:29105"/>
    </cofactor>
    <text evidence="15">Binds 2 Zn(2+) ions per homotetramer.</text>
</comment>
<feature type="compositionally biased region" description="Basic and acidic residues" evidence="16">
    <location>
        <begin position="550"/>
        <end position="565"/>
    </location>
</feature>
<feature type="region of interest" description="Disordered" evidence="16">
    <location>
        <begin position="799"/>
        <end position="933"/>
    </location>
</feature>
<feature type="binding site" evidence="15">
    <location>
        <position position="404"/>
    </location>
    <ligand>
        <name>Zn(2+)</name>
        <dbReference type="ChEBI" id="CHEBI:29105"/>
        <note>ligand shared between dimeric partners</note>
    </ligand>
</feature>
<proteinExistence type="inferred from homology"/>
<dbReference type="Proteomes" id="UP000184222">
    <property type="component" value="Chromosome"/>
</dbReference>
<keyword evidence="9 15" id="KW-0699">rRNA-binding</keyword>
<feature type="binding site" evidence="15">
    <location>
        <position position="300"/>
    </location>
    <ligand>
        <name>Mg(2+)</name>
        <dbReference type="ChEBI" id="CHEBI:18420"/>
        <note>catalytic</note>
    </ligand>
</feature>
<keyword evidence="5 15" id="KW-0698">rRNA processing</keyword>
<keyword evidence="13 15" id="KW-0694">RNA-binding</keyword>
<feature type="compositionally biased region" description="Basic and acidic residues" evidence="16">
    <location>
        <begin position="583"/>
        <end position="592"/>
    </location>
</feature>
<evidence type="ECO:0000256" key="11">
    <source>
        <dbReference type="ARBA" id="ARBA00022801"/>
    </source>
</evidence>
<evidence type="ECO:0000256" key="12">
    <source>
        <dbReference type="ARBA" id="ARBA00022842"/>
    </source>
</evidence>
<dbReference type="InterPro" id="IPR004659">
    <property type="entry name" value="RNase_E/G"/>
</dbReference>
<keyword evidence="2 15" id="KW-1003">Cell membrane</keyword>
<feature type="region of interest" description="Required for zinc-mediated homotetramerization and catalytic activity" evidence="15">
    <location>
        <begin position="401"/>
        <end position="404"/>
    </location>
</feature>
<protein>
    <recommendedName>
        <fullName evidence="15">Ribonuclease E</fullName>
        <shortName evidence="15">RNase E</shortName>
        <ecNumber evidence="15">3.1.26.12</ecNumber>
    </recommendedName>
</protein>
<feature type="region of interest" description="Disordered" evidence="16">
    <location>
        <begin position="579"/>
        <end position="701"/>
    </location>
</feature>
<name>A0A1L4BRN8_9GAMM</name>
<dbReference type="GO" id="GO:0006364">
    <property type="term" value="P:rRNA processing"/>
    <property type="evidence" value="ECO:0007669"/>
    <property type="project" value="UniProtKB-UniRule"/>
</dbReference>
<evidence type="ECO:0000256" key="13">
    <source>
        <dbReference type="ARBA" id="ARBA00022884"/>
    </source>
</evidence>
<keyword evidence="3 15" id="KW-0963">Cytoplasm</keyword>
<dbReference type="Gene3D" id="3.40.1260.20">
    <property type="entry name" value="Ribonuclease E, catalytic domain"/>
    <property type="match status" value="1"/>
</dbReference>
<evidence type="ECO:0000313" key="18">
    <source>
        <dbReference type="EMBL" id="API86495.1"/>
    </source>
</evidence>
<feature type="compositionally biased region" description="Basic and acidic residues" evidence="16">
    <location>
        <begin position="530"/>
        <end position="539"/>
    </location>
</feature>
<dbReference type="InterPro" id="IPR048583">
    <property type="entry name" value="RNase_E_G_thioredoxin-like"/>
</dbReference>
<dbReference type="SMART" id="SM00316">
    <property type="entry name" value="S1"/>
    <property type="match status" value="1"/>
</dbReference>
<feature type="region of interest" description="Disordered" evidence="16">
    <location>
        <begin position="530"/>
        <end position="566"/>
    </location>
</feature>